<keyword evidence="4 9" id="KW-0812">Transmembrane</keyword>
<sequence length="688" mass="77835">MFLCSHTQAFTMDGPKPCVCGSLHPCLRCFVLLPCSDTSPSETLVSFSLTLSLFISENIEKFLEPSDLPGVIGDGVRVSDNGGSALTLFAFMEAAKFAVYWLPFCRKNGITTRSPDEYFASNYSRTIEPEKIKVMYESMKFRNENVVETGRVDDEYITNDKDHQAFSKWSTDHEFTPQNHPSDSEINECMSIDITTLFCWRKTKTETLQAIVCQTWFCLYTEEHLTSPHHFKTGALNVLCISMWIYLYMVNFVFEDCNMYWNDPRTPFRAFCYVLDPEIWNRLAYIQFPQEFHGLNETDSYAGRLIRLVKLNPSGLDGLSGPNYMGTCCFIRQRSLFGDPSTLVSPKIRELSPDYVVDNPITSPSVLEVAHRVAGCNYENQSKWGSKITCGCTYIHVSFGFCCCDYTCLQNSDMCGLGLNMGFRLKCEGWRSIFCNPEKAAFMGNAPLNLPDNKRWQIDLLEVASSRYSPITIGVKAMGLFMGLGYSSYAYSSILSIPITTYSFVPQLALLNGLNIFPKVSEPWFLLYVLLFLGAYGQDFLEHCVGGGTIQRWWSDQRMWMIKGLSCFLFGLTEFLLKSIGIPTQGFNVTRKAIDDEQRKRYEQGSFEFEVSSAMFVPLTMAAIVNLFSFTYGLIHSVNGSNKEMGSMPFPMVLRSDKGKMPTRISFTATTLVLAVNSVASFVLKLKH</sequence>
<feature type="transmembrane region" description="Helical" evidence="9">
    <location>
        <begin position="615"/>
        <end position="635"/>
    </location>
</feature>
<evidence type="ECO:0000256" key="9">
    <source>
        <dbReference type="SAM" id="Phobius"/>
    </source>
</evidence>
<feature type="transmembrane region" description="Helical" evidence="9">
    <location>
        <begin position="525"/>
        <end position="541"/>
    </location>
</feature>
<evidence type="ECO:0000313" key="11">
    <source>
        <dbReference type="Proteomes" id="UP000701853"/>
    </source>
</evidence>
<keyword evidence="5 9" id="KW-1133">Transmembrane helix</keyword>
<dbReference type="GO" id="GO:0012505">
    <property type="term" value="C:endomembrane system"/>
    <property type="evidence" value="ECO:0007669"/>
    <property type="project" value="UniProtKB-SubCell"/>
</dbReference>
<keyword evidence="7" id="KW-0961">Cell wall biogenesis/degradation</keyword>
<dbReference type="GO" id="GO:0030244">
    <property type="term" value="P:cellulose biosynthetic process"/>
    <property type="evidence" value="ECO:0007669"/>
    <property type="project" value="InterPro"/>
</dbReference>
<evidence type="ECO:0000256" key="6">
    <source>
        <dbReference type="ARBA" id="ARBA00023136"/>
    </source>
</evidence>
<dbReference type="Proteomes" id="UP000701853">
    <property type="component" value="Chromosome 11"/>
</dbReference>
<feature type="transmembrane region" description="Helical" evidence="9">
    <location>
        <begin position="234"/>
        <end position="254"/>
    </location>
</feature>
<dbReference type="PANTHER" id="PTHR13301">
    <property type="entry name" value="X-BOX TRANSCRIPTION FACTOR-RELATED"/>
    <property type="match status" value="1"/>
</dbReference>
<keyword evidence="3" id="KW-0808">Transferase</keyword>
<reference evidence="10 11" key="1">
    <citation type="journal article" date="2021" name="bioRxiv">
        <title>The Gossypium anomalum genome as a resource for cotton improvement and evolutionary analysis of hybrid incompatibility.</title>
        <authorList>
            <person name="Grover C.E."/>
            <person name="Yuan D."/>
            <person name="Arick M.A."/>
            <person name="Miller E.R."/>
            <person name="Hu G."/>
            <person name="Peterson D.G."/>
            <person name="Wendel J.F."/>
            <person name="Udall J.A."/>
        </authorList>
    </citation>
    <scope>NUCLEOTIDE SEQUENCE [LARGE SCALE GENOMIC DNA]</scope>
    <source>
        <strain evidence="10">JFW-Udall</strain>
        <tissue evidence="10">Leaf</tissue>
    </source>
</reference>
<accession>A0A8J5Y4M2</accession>
<evidence type="ECO:0000256" key="8">
    <source>
        <dbReference type="PIRSR" id="PIRSR605150-3"/>
    </source>
</evidence>
<dbReference type="EMBL" id="JAHUZN010000011">
    <property type="protein sequence ID" value="KAG8476819.1"/>
    <property type="molecule type" value="Genomic_DNA"/>
</dbReference>
<name>A0A8J5Y4M2_9ROSI</name>
<evidence type="ECO:0000256" key="3">
    <source>
        <dbReference type="ARBA" id="ARBA00022679"/>
    </source>
</evidence>
<evidence type="ECO:0000256" key="1">
    <source>
        <dbReference type="ARBA" id="ARBA00004308"/>
    </source>
</evidence>
<evidence type="ECO:0000256" key="4">
    <source>
        <dbReference type="ARBA" id="ARBA00022692"/>
    </source>
</evidence>
<organism evidence="10 11">
    <name type="scientific">Gossypium anomalum</name>
    <dbReference type="NCBI Taxonomy" id="47600"/>
    <lineage>
        <taxon>Eukaryota</taxon>
        <taxon>Viridiplantae</taxon>
        <taxon>Streptophyta</taxon>
        <taxon>Embryophyta</taxon>
        <taxon>Tracheophyta</taxon>
        <taxon>Spermatophyta</taxon>
        <taxon>Magnoliopsida</taxon>
        <taxon>eudicotyledons</taxon>
        <taxon>Gunneridae</taxon>
        <taxon>Pentapetalae</taxon>
        <taxon>rosids</taxon>
        <taxon>malvids</taxon>
        <taxon>Malvales</taxon>
        <taxon>Malvaceae</taxon>
        <taxon>Malvoideae</taxon>
        <taxon>Gossypium</taxon>
    </lineage>
</organism>
<evidence type="ECO:0000256" key="5">
    <source>
        <dbReference type="ARBA" id="ARBA00022989"/>
    </source>
</evidence>
<dbReference type="GO" id="GO:0016020">
    <property type="term" value="C:membrane"/>
    <property type="evidence" value="ECO:0007669"/>
    <property type="project" value="InterPro"/>
</dbReference>
<feature type="transmembrane region" description="Helical" evidence="9">
    <location>
        <begin position="562"/>
        <end position="582"/>
    </location>
</feature>
<comment type="subcellular location">
    <subcellularLocation>
        <location evidence="1">Endomembrane system</location>
    </subcellularLocation>
</comment>
<feature type="binding site" evidence="8">
    <location>
        <position position="256"/>
    </location>
    <ligand>
        <name>Mn(2+)</name>
        <dbReference type="ChEBI" id="CHEBI:29035"/>
    </ligand>
</feature>
<evidence type="ECO:0000313" key="10">
    <source>
        <dbReference type="EMBL" id="KAG8476819.1"/>
    </source>
</evidence>
<evidence type="ECO:0000256" key="2">
    <source>
        <dbReference type="ARBA" id="ARBA00022676"/>
    </source>
</evidence>
<comment type="caution">
    <text evidence="10">The sequence shown here is derived from an EMBL/GenBank/DDBJ whole genome shotgun (WGS) entry which is preliminary data.</text>
</comment>
<evidence type="ECO:0000256" key="7">
    <source>
        <dbReference type="ARBA" id="ARBA00023316"/>
    </source>
</evidence>
<dbReference type="InterPro" id="IPR005150">
    <property type="entry name" value="Cellulose_synth"/>
</dbReference>
<keyword evidence="6 9" id="KW-0472">Membrane</keyword>
<protein>
    <recommendedName>
        <fullName evidence="12">Cellulose synthase-like protein G3</fullName>
    </recommendedName>
</protein>
<dbReference type="OrthoDB" id="998195at2759"/>
<dbReference type="AlphaFoldDB" id="A0A8J5Y4M2"/>
<dbReference type="Pfam" id="PF03552">
    <property type="entry name" value="Cellulose_synt"/>
    <property type="match status" value="2"/>
</dbReference>
<feature type="binding site" evidence="8">
    <location>
        <position position="232"/>
    </location>
    <ligand>
        <name>Mn(2+)</name>
        <dbReference type="ChEBI" id="CHEBI:29035"/>
    </ligand>
</feature>
<feature type="transmembrane region" description="Helical" evidence="9">
    <location>
        <begin position="486"/>
        <end position="505"/>
    </location>
</feature>
<dbReference type="GO" id="GO:0071555">
    <property type="term" value="P:cell wall organization"/>
    <property type="evidence" value="ECO:0007669"/>
    <property type="project" value="UniProtKB-KW"/>
</dbReference>
<keyword evidence="11" id="KW-1185">Reference proteome</keyword>
<proteinExistence type="predicted"/>
<dbReference type="GO" id="GO:0016760">
    <property type="term" value="F:cellulose synthase (UDP-forming) activity"/>
    <property type="evidence" value="ECO:0007669"/>
    <property type="project" value="InterPro"/>
</dbReference>
<evidence type="ECO:0008006" key="12">
    <source>
        <dbReference type="Google" id="ProtNLM"/>
    </source>
</evidence>
<feature type="transmembrane region" description="Helical" evidence="9">
    <location>
        <begin position="665"/>
        <end position="684"/>
    </location>
</feature>
<gene>
    <name evidence="10" type="ORF">CXB51_030184</name>
</gene>
<keyword evidence="2" id="KW-0328">Glycosyltransferase</keyword>